<evidence type="ECO:0008006" key="4">
    <source>
        <dbReference type="Google" id="ProtNLM"/>
    </source>
</evidence>
<protein>
    <recommendedName>
        <fullName evidence="4">Transmembrane protein</fullName>
    </recommendedName>
</protein>
<evidence type="ECO:0000313" key="3">
    <source>
        <dbReference type="Proteomes" id="UP000053989"/>
    </source>
</evidence>
<keyword evidence="1" id="KW-1133">Transmembrane helix</keyword>
<name>A0A0C3DKH6_9AGAM</name>
<dbReference type="InParanoid" id="A0A0C3DKH6"/>
<dbReference type="HOGENOM" id="CLU_2251636_0_0_1"/>
<evidence type="ECO:0000313" key="2">
    <source>
        <dbReference type="EMBL" id="KIM56824.1"/>
    </source>
</evidence>
<keyword evidence="3" id="KW-1185">Reference proteome</keyword>
<dbReference type="Proteomes" id="UP000053989">
    <property type="component" value="Unassembled WGS sequence"/>
</dbReference>
<reference evidence="3" key="2">
    <citation type="submission" date="2015-01" db="EMBL/GenBank/DDBJ databases">
        <title>Evolutionary Origins and Diversification of the Mycorrhizal Mutualists.</title>
        <authorList>
            <consortium name="DOE Joint Genome Institute"/>
            <consortium name="Mycorrhizal Genomics Consortium"/>
            <person name="Kohler A."/>
            <person name="Kuo A."/>
            <person name="Nagy L.G."/>
            <person name="Floudas D."/>
            <person name="Copeland A."/>
            <person name="Barry K.W."/>
            <person name="Cichocki N."/>
            <person name="Veneault-Fourrey C."/>
            <person name="LaButti K."/>
            <person name="Lindquist E.A."/>
            <person name="Lipzen A."/>
            <person name="Lundell T."/>
            <person name="Morin E."/>
            <person name="Murat C."/>
            <person name="Riley R."/>
            <person name="Ohm R."/>
            <person name="Sun H."/>
            <person name="Tunlid A."/>
            <person name="Henrissat B."/>
            <person name="Grigoriev I.V."/>
            <person name="Hibbett D.S."/>
            <person name="Martin F."/>
        </authorList>
    </citation>
    <scope>NUCLEOTIDE SEQUENCE [LARGE SCALE GENOMIC DNA]</scope>
    <source>
        <strain evidence="3">Foug A</strain>
    </source>
</reference>
<reference evidence="2 3" key="1">
    <citation type="submission" date="2014-04" db="EMBL/GenBank/DDBJ databases">
        <authorList>
            <consortium name="DOE Joint Genome Institute"/>
            <person name="Kuo A."/>
            <person name="Kohler A."/>
            <person name="Nagy L.G."/>
            <person name="Floudas D."/>
            <person name="Copeland A."/>
            <person name="Barry K.W."/>
            <person name="Cichocki N."/>
            <person name="Veneault-Fourrey C."/>
            <person name="LaButti K."/>
            <person name="Lindquist E.A."/>
            <person name="Lipzen A."/>
            <person name="Lundell T."/>
            <person name="Morin E."/>
            <person name="Murat C."/>
            <person name="Sun H."/>
            <person name="Tunlid A."/>
            <person name="Henrissat B."/>
            <person name="Grigoriev I.V."/>
            <person name="Hibbett D.S."/>
            <person name="Martin F."/>
            <person name="Nordberg H.P."/>
            <person name="Cantor M.N."/>
            <person name="Hua S.X."/>
        </authorList>
    </citation>
    <scope>NUCLEOTIDE SEQUENCE [LARGE SCALE GENOMIC DNA]</scope>
    <source>
        <strain evidence="2 3">Foug A</strain>
    </source>
</reference>
<sequence length="104" mass="11439">MSSVSDKSYAPITATVQHSPLTSLFFHTLTPAIWGVLTIACYFGKVHIRSNTPKACLSLNHHHVVVTVTAIVARLLLRPAQHQHLPFLVAITIITRVLLPSSQH</sequence>
<keyword evidence="1" id="KW-0812">Transmembrane</keyword>
<keyword evidence="1" id="KW-0472">Membrane</keyword>
<accession>A0A0C3DKH6</accession>
<dbReference type="EMBL" id="KN822110">
    <property type="protein sequence ID" value="KIM56824.1"/>
    <property type="molecule type" value="Genomic_DNA"/>
</dbReference>
<evidence type="ECO:0000256" key="1">
    <source>
        <dbReference type="SAM" id="Phobius"/>
    </source>
</evidence>
<proteinExistence type="predicted"/>
<gene>
    <name evidence="2" type="ORF">SCLCIDRAFT_29337</name>
</gene>
<organism evidence="2 3">
    <name type="scientific">Scleroderma citrinum Foug A</name>
    <dbReference type="NCBI Taxonomy" id="1036808"/>
    <lineage>
        <taxon>Eukaryota</taxon>
        <taxon>Fungi</taxon>
        <taxon>Dikarya</taxon>
        <taxon>Basidiomycota</taxon>
        <taxon>Agaricomycotina</taxon>
        <taxon>Agaricomycetes</taxon>
        <taxon>Agaricomycetidae</taxon>
        <taxon>Boletales</taxon>
        <taxon>Sclerodermatineae</taxon>
        <taxon>Sclerodermataceae</taxon>
        <taxon>Scleroderma</taxon>
    </lineage>
</organism>
<dbReference type="AlphaFoldDB" id="A0A0C3DKH6"/>
<feature type="transmembrane region" description="Helical" evidence="1">
    <location>
        <begin position="24"/>
        <end position="43"/>
    </location>
</feature>